<organism evidence="3">
    <name type="scientific">Melampsora larici-populina (strain 98AG31 / pathotype 3-4-7)</name>
    <name type="common">Poplar leaf rust fungus</name>
    <dbReference type="NCBI Taxonomy" id="747676"/>
    <lineage>
        <taxon>Eukaryota</taxon>
        <taxon>Fungi</taxon>
        <taxon>Dikarya</taxon>
        <taxon>Basidiomycota</taxon>
        <taxon>Pucciniomycotina</taxon>
        <taxon>Pucciniomycetes</taxon>
        <taxon>Pucciniales</taxon>
        <taxon>Melampsoraceae</taxon>
        <taxon>Melampsora</taxon>
    </lineage>
</organism>
<accession>F4RW00</accession>
<evidence type="ECO:0000313" key="2">
    <source>
        <dbReference type="EMBL" id="EGG03495.1"/>
    </source>
</evidence>
<gene>
    <name evidence="2" type="ORF">MELLADRAFT_65592</name>
</gene>
<reference evidence="3" key="1">
    <citation type="journal article" date="2011" name="Proc. Natl. Acad. Sci. U.S.A.">
        <title>Obligate biotrophy features unraveled by the genomic analysis of rust fungi.</title>
        <authorList>
            <person name="Duplessis S."/>
            <person name="Cuomo C.A."/>
            <person name="Lin Y.-C."/>
            <person name="Aerts A."/>
            <person name="Tisserant E."/>
            <person name="Veneault-Fourrey C."/>
            <person name="Joly D.L."/>
            <person name="Hacquard S."/>
            <person name="Amselem J."/>
            <person name="Cantarel B.L."/>
            <person name="Chiu R."/>
            <person name="Coutinho P.M."/>
            <person name="Feau N."/>
            <person name="Field M."/>
            <person name="Frey P."/>
            <person name="Gelhaye E."/>
            <person name="Goldberg J."/>
            <person name="Grabherr M.G."/>
            <person name="Kodira C.D."/>
            <person name="Kohler A."/>
            <person name="Kuees U."/>
            <person name="Lindquist E.A."/>
            <person name="Lucas S.M."/>
            <person name="Mago R."/>
            <person name="Mauceli E."/>
            <person name="Morin E."/>
            <person name="Murat C."/>
            <person name="Pangilinan J.L."/>
            <person name="Park R."/>
            <person name="Pearson M."/>
            <person name="Quesneville H."/>
            <person name="Rouhier N."/>
            <person name="Sakthikumar S."/>
            <person name="Salamov A.A."/>
            <person name="Schmutz J."/>
            <person name="Selles B."/>
            <person name="Shapiro H."/>
            <person name="Tanguay P."/>
            <person name="Tuskan G.A."/>
            <person name="Henrissat B."/>
            <person name="Van de Peer Y."/>
            <person name="Rouze P."/>
            <person name="Ellis J.G."/>
            <person name="Dodds P.N."/>
            <person name="Schein J.E."/>
            <person name="Zhong S."/>
            <person name="Hamelin R.C."/>
            <person name="Grigoriev I.V."/>
            <person name="Szabo L.J."/>
            <person name="Martin F."/>
        </authorList>
    </citation>
    <scope>NUCLEOTIDE SEQUENCE [LARGE SCALE GENOMIC DNA]</scope>
    <source>
        <strain evidence="3">98AG31 / pathotype 3-4-7</strain>
    </source>
</reference>
<dbReference type="GeneID" id="18930462"/>
<feature type="region of interest" description="Disordered" evidence="1">
    <location>
        <begin position="167"/>
        <end position="188"/>
    </location>
</feature>
<keyword evidence="3" id="KW-1185">Reference proteome</keyword>
<dbReference type="Proteomes" id="UP000001072">
    <property type="component" value="Unassembled WGS sequence"/>
</dbReference>
<dbReference type="RefSeq" id="XP_007413289.1">
    <property type="nucleotide sequence ID" value="XM_007413227.1"/>
</dbReference>
<evidence type="ECO:0000256" key="1">
    <source>
        <dbReference type="SAM" id="MobiDB-lite"/>
    </source>
</evidence>
<dbReference type="InParanoid" id="F4RW00"/>
<dbReference type="EMBL" id="GL883124">
    <property type="protein sequence ID" value="EGG03495.1"/>
    <property type="molecule type" value="Genomic_DNA"/>
</dbReference>
<proteinExistence type="predicted"/>
<feature type="compositionally biased region" description="Basic and acidic residues" evidence="1">
    <location>
        <begin position="167"/>
        <end position="185"/>
    </location>
</feature>
<dbReference type="KEGG" id="mlr:MELLADRAFT_65592"/>
<evidence type="ECO:0000313" key="3">
    <source>
        <dbReference type="Proteomes" id="UP000001072"/>
    </source>
</evidence>
<dbReference type="AlphaFoldDB" id="F4RW00"/>
<protein>
    <submittedName>
        <fullName evidence="2">Uncharacterized protein</fullName>
    </submittedName>
</protein>
<dbReference type="HOGENOM" id="CLU_076659_0_0_1"/>
<dbReference type="VEuPathDB" id="FungiDB:MELLADRAFT_65592"/>
<name>F4RW00_MELLP</name>
<sequence length="202" mass="24059">MQKKTSKRKFSADIPLVCKEDDPIRLSVPKIDLTVMLMGNFQFLFRKTYPTGSHMTPESLFDREDAWQIVKNYEAIHNGVFLREILGGETLPAQFEMVHKCIDMWMKSPVYLKHKEELEEEIIRYEQEILDMELIEEEHREQKQLKQVAQEEKKAVIAERKRIQHEKELEKQRDKEIKMKQRQQDLESTVSLAWSIYSSSLC</sequence>